<keyword evidence="2" id="KW-1185">Reference proteome</keyword>
<accession>A0ABN7WHB8</accession>
<sequence>EDENEVRGVLPAVVSETKKKVEWEGENSIGLEGVADKGGFEQRVIASEGIARIQE</sequence>
<dbReference type="EMBL" id="CAJVQB010044924">
    <property type="protein sequence ID" value="CAG8832210.1"/>
    <property type="molecule type" value="Genomic_DNA"/>
</dbReference>
<evidence type="ECO:0000313" key="1">
    <source>
        <dbReference type="EMBL" id="CAG8832210.1"/>
    </source>
</evidence>
<evidence type="ECO:0000313" key="2">
    <source>
        <dbReference type="Proteomes" id="UP000789901"/>
    </source>
</evidence>
<comment type="caution">
    <text evidence="1">The sequence shown here is derived from an EMBL/GenBank/DDBJ whole genome shotgun (WGS) entry which is preliminary data.</text>
</comment>
<proteinExistence type="predicted"/>
<reference evidence="1 2" key="1">
    <citation type="submission" date="2021-06" db="EMBL/GenBank/DDBJ databases">
        <authorList>
            <person name="Kallberg Y."/>
            <person name="Tangrot J."/>
            <person name="Rosling A."/>
        </authorList>
    </citation>
    <scope>NUCLEOTIDE SEQUENCE [LARGE SCALE GENOMIC DNA]</scope>
    <source>
        <strain evidence="1 2">120-4 pot B 10/14</strain>
    </source>
</reference>
<dbReference type="Proteomes" id="UP000789901">
    <property type="component" value="Unassembled WGS sequence"/>
</dbReference>
<protein>
    <submittedName>
        <fullName evidence="1">38914_t:CDS:1</fullName>
    </submittedName>
</protein>
<feature type="non-terminal residue" evidence="1">
    <location>
        <position position="1"/>
    </location>
</feature>
<organism evidence="1 2">
    <name type="scientific">Gigaspora margarita</name>
    <dbReference type="NCBI Taxonomy" id="4874"/>
    <lineage>
        <taxon>Eukaryota</taxon>
        <taxon>Fungi</taxon>
        <taxon>Fungi incertae sedis</taxon>
        <taxon>Mucoromycota</taxon>
        <taxon>Glomeromycotina</taxon>
        <taxon>Glomeromycetes</taxon>
        <taxon>Diversisporales</taxon>
        <taxon>Gigasporaceae</taxon>
        <taxon>Gigaspora</taxon>
    </lineage>
</organism>
<gene>
    <name evidence="1" type="ORF">GMARGA_LOCUS30955</name>
</gene>
<name>A0ABN7WHB8_GIGMA</name>